<keyword evidence="2" id="KW-1185">Reference proteome</keyword>
<dbReference type="GeneID" id="303217532"/>
<dbReference type="Proteomes" id="UP001187203">
    <property type="component" value="Unassembled WGS sequence"/>
</dbReference>
<proteinExistence type="predicted"/>
<dbReference type="RefSeq" id="WP_033182995.1">
    <property type="nucleotide sequence ID" value="NZ_CP053440.1"/>
</dbReference>
<gene>
    <name evidence="1" type="ORF">R1523_12960</name>
</gene>
<dbReference type="EMBL" id="JAWJWI010000005">
    <property type="protein sequence ID" value="MDV4186412.1"/>
    <property type="molecule type" value="Genomic_DNA"/>
</dbReference>
<protein>
    <recommendedName>
        <fullName evidence="3">Transposase</fullName>
    </recommendedName>
</protein>
<evidence type="ECO:0000313" key="2">
    <source>
        <dbReference type="Proteomes" id="UP001187203"/>
    </source>
</evidence>
<evidence type="ECO:0008006" key="3">
    <source>
        <dbReference type="Google" id="ProtNLM"/>
    </source>
</evidence>
<accession>A0ABU3YL01</accession>
<organism evidence="1 2">
    <name type="scientific">Rhizobium brockwellii</name>
    <dbReference type="NCBI Taxonomy" id="3019932"/>
    <lineage>
        <taxon>Bacteria</taxon>
        <taxon>Pseudomonadati</taxon>
        <taxon>Pseudomonadota</taxon>
        <taxon>Alphaproteobacteria</taxon>
        <taxon>Hyphomicrobiales</taxon>
        <taxon>Rhizobiaceae</taxon>
        <taxon>Rhizobium/Agrobacterium group</taxon>
        <taxon>Rhizobium</taxon>
    </lineage>
</organism>
<evidence type="ECO:0000313" key="1">
    <source>
        <dbReference type="EMBL" id="MDV4186412.1"/>
    </source>
</evidence>
<sequence length="121" mass="13233">MFVTASKIGDLQGFRSAEIRCQRGCVRRREIDPAATDVVDAANDIVERIGIPHRHHGLKPSLGRKRFRFESDEQLDLPGTGIAQVEGTCHIGFESSCKTGYAKLFLAGIKILRAVAGGNVR</sequence>
<comment type="caution">
    <text evidence="1">The sequence shown here is derived from an EMBL/GenBank/DDBJ whole genome shotgun (WGS) entry which is preliminary data.</text>
</comment>
<name>A0ABU3YL01_9HYPH</name>
<reference evidence="2" key="1">
    <citation type="journal article" date="2023" name="Int. J. Mol. Sci.">
        <title>Genomic and Metabolic Characterization of Plant Growth-Promoting Rhizobacteria Isolated from Nodules of Clovers Grown in Non-Farmed Soil.</title>
        <authorList>
            <person name="Wojcik M."/>
            <person name="Koper P."/>
            <person name="Zebracki K."/>
            <person name="Marczak M."/>
            <person name="Mazur A."/>
        </authorList>
    </citation>
    <scope>NUCLEOTIDE SEQUENCE [LARGE SCALE GENOMIC DNA]</scope>
    <source>
        <strain evidence="2">KB12</strain>
    </source>
</reference>